<evidence type="ECO:0000256" key="1">
    <source>
        <dbReference type="ARBA" id="ARBA00004127"/>
    </source>
</evidence>
<dbReference type="EMBL" id="SDMP01000010">
    <property type="protein sequence ID" value="RYR32782.1"/>
    <property type="molecule type" value="Genomic_DNA"/>
</dbReference>
<accession>A0A445B276</accession>
<keyword evidence="4" id="KW-1133">Transmembrane helix</keyword>
<evidence type="ECO:0000313" key="6">
    <source>
        <dbReference type="EMBL" id="RYR32782.1"/>
    </source>
</evidence>
<keyword evidence="3" id="KW-0460">Magnesium</keyword>
<dbReference type="InterPro" id="IPR006068">
    <property type="entry name" value="ATPase_P-typ_cation-transptr_C"/>
</dbReference>
<dbReference type="InterPro" id="IPR023298">
    <property type="entry name" value="ATPase_P-typ_TM_dom_sf"/>
</dbReference>
<protein>
    <recommendedName>
        <fullName evidence="5">Cation-transporting P-type ATPase C-terminal domain-containing protein</fullName>
    </recommendedName>
</protein>
<dbReference type="AlphaFoldDB" id="A0A445B276"/>
<comment type="subcellular location">
    <subcellularLocation>
        <location evidence="1">Endomembrane system</location>
        <topology evidence="1">Multi-pass membrane protein</topology>
    </subcellularLocation>
</comment>
<comment type="caution">
    <text evidence="6">The sequence shown here is derived from an EMBL/GenBank/DDBJ whole genome shotgun (WGS) entry which is preliminary data.</text>
</comment>
<feature type="domain" description="Cation-transporting P-type ATPase C-terminal" evidence="5">
    <location>
        <begin position="2"/>
        <end position="51"/>
    </location>
</feature>
<dbReference type="Pfam" id="PF00689">
    <property type="entry name" value="Cation_ATPase_C"/>
    <property type="match status" value="1"/>
</dbReference>
<dbReference type="GO" id="GO:0005886">
    <property type="term" value="C:plasma membrane"/>
    <property type="evidence" value="ECO:0007669"/>
    <property type="project" value="TreeGrafter"/>
</dbReference>
<keyword evidence="4" id="KW-0472">Membrane</keyword>
<organism evidence="6 7">
    <name type="scientific">Arachis hypogaea</name>
    <name type="common">Peanut</name>
    <dbReference type="NCBI Taxonomy" id="3818"/>
    <lineage>
        <taxon>Eukaryota</taxon>
        <taxon>Viridiplantae</taxon>
        <taxon>Streptophyta</taxon>
        <taxon>Embryophyta</taxon>
        <taxon>Tracheophyta</taxon>
        <taxon>Spermatophyta</taxon>
        <taxon>Magnoliopsida</taxon>
        <taxon>eudicotyledons</taxon>
        <taxon>Gunneridae</taxon>
        <taxon>Pentapetalae</taxon>
        <taxon>rosids</taxon>
        <taxon>fabids</taxon>
        <taxon>Fabales</taxon>
        <taxon>Fabaceae</taxon>
        <taxon>Papilionoideae</taxon>
        <taxon>50 kb inversion clade</taxon>
        <taxon>dalbergioids sensu lato</taxon>
        <taxon>Dalbergieae</taxon>
        <taxon>Pterocarpus clade</taxon>
        <taxon>Arachis</taxon>
    </lineage>
</organism>
<dbReference type="GO" id="GO:0012505">
    <property type="term" value="C:endomembrane system"/>
    <property type="evidence" value="ECO:0007669"/>
    <property type="project" value="UniProtKB-SubCell"/>
</dbReference>
<dbReference type="Gene3D" id="1.20.1110.10">
    <property type="entry name" value="Calcium-transporting ATPase, transmembrane domain"/>
    <property type="match status" value="1"/>
</dbReference>
<feature type="transmembrane region" description="Helical" evidence="4">
    <location>
        <begin position="32"/>
        <end position="52"/>
    </location>
</feature>
<dbReference type="Proteomes" id="UP000289738">
    <property type="component" value="Chromosome A10"/>
</dbReference>
<keyword evidence="7" id="KW-1185">Reference proteome</keyword>
<feature type="transmembrane region" description="Helical" evidence="4">
    <location>
        <begin position="6"/>
        <end position="25"/>
    </location>
</feature>
<name>A0A445B276_ARAHY</name>
<dbReference type="GO" id="GO:0005388">
    <property type="term" value="F:P-type calcium transporter activity"/>
    <property type="evidence" value="ECO:0007669"/>
    <property type="project" value="TreeGrafter"/>
</dbReference>
<sequence>MGIIGLTVVLQFIIVEFLGKFTSTFRLNWKQWFICVIIGFISWPLGCFGKLIPVPHTPINNKFRRILHGRTQMQSGQSTTRESPSYSKLVICCYLIVNLFSRFQRRRTSTHQVLYCSAVTCFVYYQDF</sequence>
<reference evidence="6 7" key="1">
    <citation type="submission" date="2019-01" db="EMBL/GenBank/DDBJ databases">
        <title>Sequencing of cultivated peanut Arachis hypogaea provides insights into genome evolution and oil improvement.</title>
        <authorList>
            <person name="Chen X."/>
        </authorList>
    </citation>
    <scope>NUCLEOTIDE SEQUENCE [LARGE SCALE GENOMIC DNA]</scope>
    <source>
        <strain evidence="7">cv. Fuhuasheng</strain>
        <tissue evidence="6">Leaves</tissue>
    </source>
</reference>
<gene>
    <name evidence="6" type="ORF">Ahy_A10g047302</name>
</gene>
<evidence type="ECO:0000259" key="5">
    <source>
        <dbReference type="Pfam" id="PF00689"/>
    </source>
</evidence>
<dbReference type="PANTHER" id="PTHR24093:SF369">
    <property type="entry name" value="CALCIUM-TRANSPORTING ATPASE"/>
    <property type="match status" value="1"/>
</dbReference>
<evidence type="ECO:0000256" key="4">
    <source>
        <dbReference type="SAM" id="Phobius"/>
    </source>
</evidence>
<dbReference type="GO" id="GO:0046872">
    <property type="term" value="F:metal ion binding"/>
    <property type="evidence" value="ECO:0007669"/>
    <property type="project" value="UniProtKB-KW"/>
</dbReference>
<dbReference type="PANTHER" id="PTHR24093">
    <property type="entry name" value="CATION TRANSPORTING ATPASE"/>
    <property type="match status" value="1"/>
</dbReference>
<evidence type="ECO:0000256" key="2">
    <source>
        <dbReference type="ARBA" id="ARBA00022723"/>
    </source>
</evidence>
<evidence type="ECO:0000256" key="3">
    <source>
        <dbReference type="ARBA" id="ARBA00022842"/>
    </source>
</evidence>
<dbReference type="STRING" id="3818.A0A445B276"/>
<keyword evidence="4" id="KW-0812">Transmembrane</keyword>
<proteinExistence type="predicted"/>
<dbReference type="SUPFAM" id="SSF81665">
    <property type="entry name" value="Calcium ATPase, transmembrane domain M"/>
    <property type="match status" value="1"/>
</dbReference>
<keyword evidence="2" id="KW-0479">Metal-binding</keyword>
<evidence type="ECO:0000313" key="7">
    <source>
        <dbReference type="Proteomes" id="UP000289738"/>
    </source>
</evidence>